<dbReference type="Proteomes" id="UP000724686">
    <property type="component" value="Unassembled WGS sequence"/>
</dbReference>
<dbReference type="EMBL" id="JAFFPU010000073">
    <property type="protein sequence ID" value="MBM9579025.1"/>
    <property type="molecule type" value="Genomic_DNA"/>
</dbReference>
<protein>
    <recommendedName>
        <fullName evidence="3">DUF5683 domain-containing protein</fullName>
    </recommendedName>
</protein>
<gene>
    <name evidence="1" type="ORF">JWG45_17905</name>
</gene>
<keyword evidence="2" id="KW-1185">Reference proteome</keyword>
<evidence type="ECO:0000313" key="1">
    <source>
        <dbReference type="EMBL" id="MBM9579025.1"/>
    </source>
</evidence>
<evidence type="ECO:0008006" key="3">
    <source>
        <dbReference type="Google" id="ProtNLM"/>
    </source>
</evidence>
<proteinExistence type="predicted"/>
<organism evidence="1 2">
    <name type="scientific">Leptospira ainlahdjerensis</name>
    <dbReference type="NCBI Taxonomy" id="2810033"/>
    <lineage>
        <taxon>Bacteria</taxon>
        <taxon>Pseudomonadati</taxon>
        <taxon>Spirochaetota</taxon>
        <taxon>Spirochaetia</taxon>
        <taxon>Leptospirales</taxon>
        <taxon>Leptospiraceae</taxon>
        <taxon>Leptospira</taxon>
    </lineage>
</organism>
<reference evidence="1 2" key="1">
    <citation type="submission" date="2021-02" db="EMBL/GenBank/DDBJ databases">
        <title>Leptospira ainlahdjerensis sp. nov., Leptospira ainazelensis sp. nov., Leptospira abararensis sp. nov. and Leptospira chreensis sp. nov., four new species isolated from water sources in Algeria.</title>
        <authorList>
            <person name="Amara Korba A."/>
            <person name="Kainiu M."/>
            <person name="Vincent A.T."/>
            <person name="Mariet J.-F."/>
            <person name="Veyrier F.J."/>
            <person name="Goarant C."/>
            <person name="Picardeau M."/>
        </authorList>
    </citation>
    <scope>NUCLEOTIDE SEQUENCE [LARGE SCALE GENOMIC DNA]</scope>
    <source>
        <strain evidence="1 2">201903070</strain>
    </source>
</reference>
<sequence>MFATVFFIFIKIRNFLTAFLFLSLLHAAFLSEIHSDVLILKNGERIRADSVRMKNGNLVEFRIGKVTKHIEFSKVSSILPENPSSKKPKNKMIQTTVVTPAIVSEPAQQTIQQTEPEIKKDDVLKEKVRSPMSRTSKTLQALIPGWSPLLFSEDRNGWITGGVLALSELYVLYRGFDFFQKPKEFFGYSSDISKEALIPYYASIGSQNGFVILFFFFKSSDYFVTQRGYVMEKSEFFHQREFYGIALLSLIAVNIYLSSSELYSGDLKSVRLYTSDSGNTSSLSFTWVF</sequence>
<accession>A0ABS2UF64</accession>
<dbReference type="RefSeq" id="WP_205280991.1">
    <property type="nucleotide sequence ID" value="NZ_JAFFPU010000073.1"/>
</dbReference>
<name>A0ABS2UF64_9LEPT</name>
<evidence type="ECO:0000313" key="2">
    <source>
        <dbReference type="Proteomes" id="UP000724686"/>
    </source>
</evidence>
<comment type="caution">
    <text evidence="1">The sequence shown here is derived from an EMBL/GenBank/DDBJ whole genome shotgun (WGS) entry which is preliminary data.</text>
</comment>